<dbReference type="SUPFAM" id="SSF55486">
    <property type="entry name" value="Metalloproteases ('zincins'), catalytic domain"/>
    <property type="match status" value="1"/>
</dbReference>
<keyword evidence="3" id="KW-0031">Aminopeptidase</keyword>
<sequence length="190" mass="21821">DSVAFPEFYSGATEGWGLFVSQSYFILFNENKHSEDHRITVAVSVAPVVAHQWFGNLVTMEWWDDLWLNEGFATYVAYTSTNDIFPDWSMMEIFTFDTVSALLKDDSFDFSRPMISPADNTEDIMQNYDSISFYKGAALIQMLENVVGSDVFSRAINNYLISHQFHSATSDDLWAVFSWQVTKDCFILFL</sequence>
<dbReference type="EnsemblMetazoa" id="HelroT86010">
    <property type="protein sequence ID" value="HelroP86010"/>
    <property type="gene ID" value="HelroG86010"/>
</dbReference>
<dbReference type="GO" id="GO:0004177">
    <property type="term" value="F:aminopeptidase activity"/>
    <property type="evidence" value="ECO:0007669"/>
    <property type="project" value="UniProtKB-KW"/>
</dbReference>
<keyword evidence="8" id="KW-0482">Metalloprotease</keyword>
<accession>T1G660</accession>
<dbReference type="InterPro" id="IPR014782">
    <property type="entry name" value="Peptidase_M1_dom"/>
</dbReference>
<evidence type="ECO:0000256" key="8">
    <source>
        <dbReference type="ARBA" id="ARBA00023049"/>
    </source>
</evidence>
<evidence type="ECO:0000256" key="7">
    <source>
        <dbReference type="ARBA" id="ARBA00022833"/>
    </source>
</evidence>
<evidence type="ECO:0000313" key="11">
    <source>
        <dbReference type="EnsemblMetazoa" id="HelroP86010"/>
    </source>
</evidence>
<dbReference type="FunFam" id="1.10.390.10:FF:000013">
    <property type="entry name" value="Aminopeptidase N"/>
    <property type="match status" value="1"/>
</dbReference>
<dbReference type="InterPro" id="IPR027268">
    <property type="entry name" value="Peptidase_M4/M1_CTD_sf"/>
</dbReference>
<evidence type="ECO:0000256" key="6">
    <source>
        <dbReference type="ARBA" id="ARBA00022801"/>
    </source>
</evidence>
<reference evidence="12" key="1">
    <citation type="submission" date="2012-12" db="EMBL/GenBank/DDBJ databases">
        <authorList>
            <person name="Hellsten U."/>
            <person name="Grimwood J."/>
            <person name="Chapman J.A."/>
            <person name="Shapiro H."/>
            <person name="Aerts A."/>
            <person name="Otillar R.P."/>
            <person name="Terry A.Y."/>
            <person name="Boore J.L."/>
            <person name="Simakov O."/>
            <person name="Marletaz F."/>
            <person name="Cho S.-J."/>
            <person name="Edsinger-Gonzales E."/>
            <person name="Havlak P."/>
            <person name="Kuo D.-H."/>
            <person name="Larsson T."/>
            <person name="Lv J."/>
            <person name="Arendt D."/>
            <person name="Savage R."/>
            <person name="Osoegawa K."/>
            <person name="de Jong P."/>
            <person name="Lindberg D.R."/>
            <person name="Seaver E.C."/>
            <person name="Weisblat D.A."/>
            <person name="Putnam N.H."/>
            <person name="Grigoriev I.V."/>
            <person name="Rokhsar D.S."/>
        </authorList>
    </citation>
    <scope>NUCLEOTIDE SEQUENCE</scope>
</reference>
<keyword evidence="12" id="KW-1185">Reference proteome</keyword>
<name>T1G660_HELRO</name>
<evidence type="ECO:0000256" key="4">
    <source>
        <dbReference type="ARBA" id="ARBA00022670"/>
    </source>
</evidence>
<evidence type="ECO:0000259" key="9">
    <source>
        <dbReference type="Pfam" id="PF01433"/>
    </source>
</evidence>
<feature type="domain" description="Peptidase M1 membrane alanine aminopeptidase" evidence="9">
    <location>
        <begin position="1"/>
        <end position="179"/>
    </location>
</feature>
<dbReference type="eggNOG" id="KOG1046">
    <property type="taxonomic scope" value="Eukaryota"/>
</dbReference>
<keyword evidence="4" id="KW-0645">Protease</keyword>
<dbReference type="OrthoDB" id="10031169at2759"/>
<evidence type="ECO:0000256" key="1">
    <source>
        <dbReference type="ARBA" id="ARBA00001947"/>
    </source>
</evidence>
<dbReference type="Gene3D" id="1.10.390.10">
    <property type="entry name" value="Neutral Protease Domain 2"/>
    <property type="match status" value="1"/>
</dbReference>
<dbReference type="EMBL" id="KB097487">
    <property type="protein sequence ID" value="ESN96876.1"/>
    <property type="molecule type" value="Genomic_DNA"/>
</dbReference>
<reference evidence="10 12" key="2">
    <citation type="journal article" date="2013" name="Nature">
        <title>Insights into bilaterian evolution from three spiralian genomes.</title>
        <authorList>
            <person name="Simakov O."/>
            <person name="Marletaz F."/>
            <person name="Cho S.J."/>
            <person name="Edsinger-Gonzales E."/>
            <person name="Havlak P."/>
            <person name="Hellsten U."/>
            <person name="Kuo D.H."/>
            <person name="Larsson T."/>
            <person name="Lv J."/>
            <person name="Arendt D."/>
            <person name="Savage R."/>
            <person name="Osoegawa K."/>
            <person name="de Jong P."/>
            <person name="Grimwood J."/>
            <person name="Chapman J.A."/>
            <person name="Shapiro H."/>
            <person name="Aerts A."/>
            <person name="Otillar R.P."/>
            <person name="Terry A.Y."/>
            <person name="Boore J.L."/>
            <person name="Grigoriev I.V."/>
            <person name="Lindberg D.R."/>
            <person name="Seaver E.C."/>
            <person name="Weisblat D.A."/>
            <person name="Putnam N.H."/>
            <person name="Rokhsar D.S."/>
        </authorList>
    </citation>
    <scope>NUCLEOTIDE SEQUENCE</scope>
</reference>
<dbReference type="EMBL" id="AMQM01006526">
    <property type="status" value="NOT_ANNOTATED_CDS"/>
    <property type="molecule type" value="Genomic_DNA"/>
</dbReference>
<keyword evidence="6" id="KW-0378">Hydrolase</keyword>
<dbReference type="STRING" id="6412.T1G660"/>
<dbReference type="GeneID" id="20216557"/>
<dbReference type="PANTHER" id="PTHR11533:SF299">
    <property type="entry name" value="AMINOPEPTIDASE"/>
    <property type="match status" value="1"/>
</dbReference>
<dbReference type="GO" id="GO:0008237">
    <property type="term" value="F:metallopeptidase activity"/>
    <property type="evidence" value="ECO:0007669"/>
    <property type="project" value="UniProtKB-KW"/>
</dbReference>
<dbReference type="PRINTS" id="PR00756">
    <property type="entry name" value="ALADIPTASE"/>
</dbReference>
<protein>
    <recommendedName>
        <fullName evidence="9">Peptidase M1 membrane alanine aminopeptidase domain-containing protein</fullName>
    </recommendedName>
</protein>
<dbReference type="HOGENOM" id="CLU_067483_2_1_1"/>
<dbReference type="KEGG" id="hro:HELRODRAFT_86010"/>
<evidence type="ECO:0000256" key="3">
    <source>
        <dbReference type="ARBA" id="ARBA00022438"/>
    </source>
</evidence>
<gene>
    <name evidence="11" type="primary">20216557</name>
    <name evidence="10" type="ORF">HELRODRAFT_86010</name>
</gene>
<dbReference type="AlphaFoldDB" id="T1G660"/>
<dbReference type="InterPro" id="IPR050344">
    <property type="entry name" value="Peptidase_M1_aminopeptidases"/>
</dbReference>
<dbReference type="InterPro" id="IPR001930">
    <property type="entry name" value="Peptidase_M1"/>
</dbReference>
<comment type="similarity">
    <text evidence="2">Belongs to the peptidase M1 family.</text>
</comment>
<keyword evidence="5" id="KW-0479">Metal-binding</keyword>
<dbReference type="GO" id="GO:0006508">
    <property type="term" value="P:proteolysis"/>
    <property type="evidence" value="ECO:0007669"/>
    <property type="project" value="UniProtKB-KW"/>
</dbReference>
<evidence type="ECO:0000256" key="2">
    <source>
        <dbReference type="ARBA" id="ARBA00010136"/>
    </source>
</evidence>
<dbReference type="PANTHER" id="PTHR11533">
    <property type="entry name" value="PROTEASE M1 ZINC METALLOPROTEASE"/>
    <property type="match status" value="1"/>
</dbReference>
<proteinExistence type="inferred from homology"/>
<evidence type="ECO:0000256" key="5">
    <source>
        <dbReference type="ARBA" id="ARBA00022723"/>
    </source>
</evidence>
<dbReference type="Proteomes" id="UP000015101">
    <property type="component" value="Unassembled WGS sequence"/>
</dbReference>
<keyword evidence="7" id="KW-0862">Zinc</keyword>
<dbReference type="RefSeq" id="XP_009024937.1">
    <property type="nucleotide sequence ID" value="XM_009026689.1"/>
</dbReference>
<dbReference type="CTD" id="20216557"/>
<dbReference type="OMA" id="FFKHRET"/>
<comment type="cofactor">
    <cofactor evidence="1">
        <name>Zn(2+)</name>
        <dbReference type="ChEBI" id="CHEBI:29105"/>
    </cofactor>
</comment>
<reference evidence="11" key="3">
    <citation type="submission" date="2015-06" db="UniProtKB">
        <authorList>
            <consortium name="EnsemblMetazoa"/>
        </authorList>
    </citation>
    <scope>IDENTIFICATION</scope>
</reference>
<evidence type="ECO:0000313" key="12">
    <source>
        <dbReference type="Proteomes" id="UP000015101"/>
    </source>
</evidence>
<evidence type="ECO:0000313" key="10">
    <source>
        <dbReference type="EMBL" id="ESN96876.1"/>
    </source>
</evidence>
<dbReference type="InParanoid" id="T1G660"/>
<organism evidence="11 12">
    <name type="scientific">Helobdella robusta</name>
    <name type="common">Californian leech</name>
    <dbReference type="NCBI Taxonomy" id="6412"/>
    <lineage>
        <taxon>Eukaryota</taxon>
        <taxon>Metazoa</taxon>
        <taxon>Spiralia</taxon>
        <taxon>Lophotrochozoa</taxon>
        <taxon>Annelida</taxon>
        <taxon>Clitellata</taxon>
        <taxon>Hirudinea</taxon>
        <taxon>Rhynchobdellida</taxon>
        <taxon>Glossiphoniidae</taxon>
        <taxon>Helobdella</taxon>
    </lineage>
</organism>
<dbReference type="Pfam" id="PF01433">
    <property type="entry name" value="Peptidase_M1"/>
    <property type="match status" value="1"/>
</dbReference>
<dbReference type="GO" id="GO:0008270">
    <property type="term" value="F:zinc ion binding"/>
    <property type="evidence" value="ECO:0007669"/>
    <property type="project" value="InterPro"/>
</dbReference>